<name>A0ABV6SNQ8_AZOPA</name>
<proteinExistence type="predicted"/>
<protein>
    <submittedName>
        <fullName evidence="1">Uncharacterized protein</fullName>
    </submittedName>
</protein>
<dbReference type="Proteomes" id="UP001589891">
    <property type="component" value="Unassembled WGS sequence"/>
</dbReference>
<dbReference type="EMBL" id="JBHLSS010000094">
    <property type="protein sequence ID" value="MFC0710741.1"/>
    <property type="molecule type" value="Genomic_DNA"/>
</dbReference>
<evidence type="ECO:0000313" key="2">
    <source>
        <dbReference type="Proteomes" id="UP001589891"/>
    </source>
</evidence>
<evidence type="ECO:0000313" key="1">
    <source>
        <dbReference type="EMBL" id="MFC0710741.1"/>
    </source>
</evidence>
<dbReference type="RefSeq" id="WP_376947130.1">
    <property type="nucleotide sequence ID" value="NZ_CP171449.1"/>
</dbReference>
<keyword evidence="2" id="KW-1185">Reference proteome</keyword>
<comment type="caution">
    <text evidence="1">The sequence shown here is derived from an EMBL/GenBank/DDBJ whole genome shotgun (WGS) entry which is preliminary data.</text>
</comment>
<sequence length="117" mass="13030">MTFGLRVRDESGAIILDNEDFTYEVIFNTTLDWTGTAGQALTQTYTIDGFDPETCVFVIFLETPGAYNPASGYNYPGIPYMYPPSGNQITIRSATPNNTQNPTYAAGLYRIMAFRML</sequence>
<reference evidence="1 2" key="1">
    <citation type="submission" date="2024-09" db="EMBL/GenBank/DDBJ databases">
        <authorList>
            <person name="Sun Q."/>
            <person name="Mori K."/>
        </authorList>
    </citation>
    <scope>NUCLEOTIDE SEQUENCE [LARGE SCALE GENOMIC DNA]</scope>
    <source>
        <strain evidence="1 2">NCAIM B.01794</strain>
    </source>
</reference>
<organism evidence="1 2">
    <name type="scientific">Azorhizophilus paspali</name>
    <name type="common">Azotobacter paspali</name>
    <dbReference type="NCBI Taxonomy" id="69963"/>
    <lineage>
        <taxon>Bacteria</taxon>
        <taxon>Pseudomonadati</taxon>
        <taxon>Pseudomonadota</taxon>
        <taxon>Gammaproteobacteria</taxon>
        <taxon>Pseudomonadales</taxon>
        <taxon>Pseudomonadaceae</taxon>
        <taxon>Azorhizophilus</taxon>
    </lineage>
</organism>
<accession>A0ABV6SNQ8</accession>
<gene>
    <name evidence="1" type="ORF">ACFFGX_14690</name>
</gene>